<reference evidence="1 2" key="1">
    <citation type="journal article" date="2024" name="G3 (Bethesda)">
        <title>Genome assembly of Hibiscus sabdariffa L. provides insights into metabolisms of medicinal natural products.</title>
        <authorList>
            <person name="Kim T."/>
        </authorList>
    </citation>
    <scope>NUCLEOTIDE SEQUENCE [LARGE SCALE GENOMIC DNA]</scope>
    <source>
        <strain evidence="1">TK-2024</strain>
        <tissue evidence="1">Old leaves</tissue>
    </source>
</reference>
<organism evidence="1 2">
    <name type="scientific">Hibiscus sabdariffa</name>
    <name type="common">roselle</name>
    <dbReference type="NCBI Taxonomy" id="183260"/>
    <lineage>
        <taxon>Eukaryota</taxon>
        <taxon>Viridiplantae</taxon>
        <taxon>Streptophyta</taxon>
        <taxon>Embryophyta</taxon>
        <taxon>Tracheophyta</taxon>
        <taxon>Spermatophyta</taxon>
        <taxon>Magnoliopsida</taxon>
        <taxon>eudicotyledons</taxon>
        <taxon>Gunneridae</taxon>
        <taxon>Pentapetalae</taxon>
        <taxon>rosids</taxon>
        <taxon>malvids</taxon>
        <taxon>Malvales</taxon>
        <taxon>Malvaceae</taxon>
        <taxon>Malvoideae</taxon>
        <taxon>Hibiscus</taxon>
    </lineage>
</organism>
<name>A0ABR2RF58_9ROSI</name>
<dbReference type="Proteomes" id="UP001396334">
    <property type="component" value="Unassembled WGS sequence"/>
</dbReference>
<protein>
    <submittedName>
        <fullName evidence="1">Uncharacterized protein</fullName>
    </submittedName>
</protein>
<evidence type="ECO:0000313" key="2">
    <source>
        <dbReference type="Proteomes" id="UP001396334"/>
    </source>
</evidence>
<comment type="caution">
    <text evidence="1">The sequence shown here is derived from an EMBL/GenBank/DDBJ whole genome shotgun (WGS) entry which is preliminary data.</text>
</comment>
<accession>A0ABR2RF58</accession>
<dbReference type="EMBL" id="JBBPBN010000023">
    <property type="protein sequence ID" value="KAK9011577.1"/>
    <property type="molecule type" value="Genomic_DNA"/>
</dbReference>
<evidence type="ECO:0000313" key="1">
    <source>
        <dbReference type="EMBL" id="KAK9011577.1"/>
    </source>
</evidence>
<keyword evidence="2" id="KW-1185">Reference proteome</keyword>
<gene>
    <name evidence="1" type="ORF">V6N11_044424</name>
</gene>
<proteinExistence type="predicted"/>
<sequence length="102" mass="11283">MKWLCEPIAGVNVDGTYGNPHGIKNLESHASNKEFLTQLLPPSYGRKSDIDVFGSEFVELMAIYIGINLVLEANWVGQQALEAVSVATVALNWILEKDHRPC</sequence>